<feature type="transmembrane region" description="Helical" evidence="1">
    <location>
        <begin position="56"/>
        <end position="76"/>
    </location>
</feature>
<dbReference type="AlphaFoldDB" id="A0A3B7LVH4"/>
<evidence type="ECO:0000313" key="3">
    <source>
        <dbReference type="Proteomes" id="UP000263753"/>
    </source>
</evidence>
<dbReference type="KEGG" id="achi:CDG60_07285"/>
<evidence type="ECO:0000313" key="2">
    <source>
        <dbReference type="EMBL" id="AXY56391.1"/>
    </source>
</evidence>
<proteinExistence type="predicted"/>
<keyword evidence="1" id="KW-1133">Transmembrane helix</keyword>
<keyword evidence="1" id="KW-0812">Transmembrane</keyword>
<dbReference type="PANTHER" id="PTHR34351:SF1">
    <property type="entry name" value="SLR1927 PROTEIN"/>
    <property type="match status" value="1"/>
</dbReference>
<accession>A0A3B7LVH4</accession>
<evidence type="ECO:0000256" key="1">
    <source>
        <dbReference type="SAM" id="Phobius"/>
    </source>
</evidence>
<name>A0A3B7LVH4_9GAMM</name>
<keyword evidence="1" id="KW-0472">Membrane</keyword>
<organism evidence="2 3">
    <name type="scientific">Acinetobacter chinensis</name>
    <dbReference type="NCBI Taxonomy" id="2004650"/>
    <lineage>
        <taxon>Bacteria</taxon>
        <taxon>Pseudomonadati</taxon>
        <taxon>Pseudomonadota</taxon>
        <taxon>Gammaproteobacteria</taxon>
        <taxon>Moraxellales</taxon>
        <taxon>Moraxellaceae</taxon>
        <taxon>Acinetobacter</taxon>
    </lineage>
</organism>
<reference evidence="3" key="1">
    <citation type="submission" date="2018-09" db="EMBL/GenBank/DDBJ databases">
        <title>The complete genome of Acinetobacter sp. strain WCHAc010005.</title>
        <authorList>
            <person name="Hu Y."/>
            <person name="Long H."/>
            <person name="Feng Y."/>
            <person name="Zong Z."/>
        </authorList>
    </citation>
    <scope>NUCLEOTIDE SEQUENCE [LARGE SCALE GENOMIC DNA]</scope>
    <source>
        <strain evidence="3">WCHAc010005</strain>
    </source>
</reference>
<dbReference type="RefSeq" id="WP_087511429.1">
    <property type="nucleotide sequence ID" value="NZ_CP032134.1"/>
</dbReference>
<gene>
    <name evidence="2" type="ORF">CDG60_07285</name>
</gene>
<sequence length="302" mass="35482">MLKRRWQKWISGRFQVQDHKVLKQNDIFVFIWQQGFLYLVLILITFIAGVNYANNLILGFCFLISAVLCVSFYLTFKQLHELQIELKAMDVSQVGQPVIMTLYFKQPRLQQRYLWIQAGEQLEKIKISELSEHIELHFHAADRGLFQYPDIRLYSLYPLGLVRAWTYLFIQAETWVAPKPLSHSTENKKYRQSFQPDMDEFRELRAFQDGDSLQAVSWKQAARGQGLYIKVFEQYEDQRKIEIHYSQMPAFSHEEKLSMMMGIVEQCEQEQHAYAMYLPKAELAAGVGLNQLNQAKLLLAQA</sequence>
<dbReference type="Proteomes" id="UP000263753">
    <property type="component" value="Chromosome"/>
</dbReference>
<feature type="transmembrane region" description="Helical" evidence="1">
    <location>
        <begin position="27"/>
        <end position="50"/>
    </location>
</feature>
<dbReference type="PANTHER" id="PTHR34351">
    <property type="entry name" value="SLR1927 PROTEIN-RELATED"/>
    <property type="match status" value="1"/>
</dbReference>
<dbReference type="EMBL" id="CP032134">
    <property type="protein sequence ID" value="AXY56391.1"/>
    <property type="molecule type" value="Genomic_DNA"/>
</dbReference>
<protein>
    <submittedName>
        <fullName evidence="2">DUF58 domain-containing protein</fullName>
    </submittedName>
</protein>